<dbReference type="EMBL" id="QXGM01000001">
    <property type="protein sequence ID" value="RSX56049.1"/>
    <property type="molecule type" value="Genomic_DNA"/>
</dbReference>
<dbReference type="PANTHER" id="PTHR45947">
    <property type="entry name" value="SULFOQUINOVOSYL TRANSFERASE SQD2"/>
    <property type="match status" value="1"/>
</dbReference>
<comment type="caution">
    <text evidence="4">The sequence shown here is derived from an EMBL/GenBank/DDBJ whole genome shotgun (WGS) entry which is preliminary data.</text>
</comment>
<dbReference type="Proteomes" id="UP000287609">
    <property type="component" value="Unassembled WGS sequence"/>
</dbReference>
<evidence type="ECO:0000256" key="2">
    <source>
        <dbReference type="ARBA" id="ARBA00022679"/>
    </source>
</evidence>
<name>A0A430FT59_9BIFI</name>
<organism evidence="4 5">
    <name type="scientific">Bifidobacterium dolichotidis</name>
    <dbReference type="NCBI Taxonomy" id="2306976"/>
    <lineage>
        <taxon>Bacteria</taxon>
        <taxon>Bacillati</taxon>
        <taxon>Actinomycetota</taxon>
        <taxon>Actinomycetes</taxon>
        <taxon>Bifidobacteriales</taxon>
        <taxon>Bifidobacteriaceae</taxon>
        <taxon>Bifidobacterium</taxon>
    </lineage>
</organism>
<feature type="domain" description="Glycosyltransferase subfamily 4-like N-terminal" evidence="3">
    <location>
        <begin position="30"/>
        <end position="192"/>
    </location>
</feature>
<reference evidence="4 5" key="1">
    <citation type="submission" date="2018-09" db="EMBL/GenBank/DDBJ databases">
        <title>Characterization of the phylogenetic diversity of five novel species belonging to the genus Bifidobacterium.</title>
        <authorList>
            <person name="Lugli G.A."/>
            <person name="Duranti S."/>
            <person name="Milani C."/>
        </authorList>
    </citation>
    <scope>NUCLEOTIDE SEQUENCE [LARGE SCALE GENOMIC DNA]</scope>
    <source>
        <strain evidence="4 5">2036B</strain>
    </source>
</reference>
<evidence type="ECO:0000313" key="4">
    <source>
        <dbReference type="EMBL" id="RSX56049.1"/>
    </source>
</evidence>
<keyword evidence="5" id="KW-1185">Reference proteome</keyword>
<dbReference type="RefSeq" id="WP_125963200.1">
    <property type="nucleotide sequence ID" value="NZ_QXGM01000001.1"/>
</dbReference>
<keyword evidence="1" id="KW-0328">Glycosyltransferase</keyword>
<gene>
    <name evidence="4" type="ORF">D2E26_0612</name>
</gene>
<protein>
    <submittedName>
        <fullName evidence="4">Glycosyl transferase</fullName>
    </submittedName>
</protein>
<dbReference type="Pfam" id="PF13439">
    <property type="entry name" value="Glyco_transf_4"/>
    <property type="match status" value="1"/>
</dbReference>
<dbReference type="AlphaFoldDB" id="A0A430FT59"/>
<proteinExistence type="predicted"/>
<dbReference type="SUPFAM" id="SSF53756">
    <property type="entry name" value="UDP-Glycosyltransferase/glycogen phosphorylase"/>
    <property type="match status" value="1"/>
</dbReference>
<dbReference type="InterPro" id="IPR050194">
    <property type="entry name" value="Glycosyltransferase_grp1"/>
</dbReference>
<dbReference type="OrthoDB" id="5240531at2"/>
<evidence type="ECO:0000256" key="1">
    <source>
        <dbReference type="ARBA" id="ARBA00022676"/>
    </source>
</evidence>
<evidence type="ECO:0000313" key="5">
    <source>
        <dbReference type="Proteomes" id="UP000287609"/>
    </source>
</evidence>
<dbReference type="InterPro" id="IPR028098">
    <property type="entry name" value="Glyco_trans_4-like_N"/>
</dbReference>
<accession>A0A430FT59</accession>
<evidence type="ECO:0000259" key="3">
    <source>
        <dbReference type="Pfam" id="PF13439"/>
    </source>
</evidence>
<dbReference type="Gene3D" id="3.40.50.2000">
    <property type="entry name" value="Glycogen Phosphorylase B"/>
    <property type="match status" value="2"/>
</dbReference>
<dbReference type="Pfam" id="PF13692">
    <property type="entry name" value="Glyco_trans_1_4"/>
    <property type="match status" value="1"/>
</dbReference>
<dbReference type="GO" id="GO:0016757">
    <property type="term" value="F:glycosyltransferase activity"/>
    <property type="evidence" value="ECO:0007669"/>
    <property type="project" value="UniProtKB-KW"/>
</dbReference>
<dbReference type="CDD" id="cd03801">
    <property type="entry name" value="GT4_PimA-like"/>
    <property type="match status" value="1"/>
</dbReference>
<dbReference type="PANTHER" id="PTHR45947:SF3">
    <property type="entry name" value="SULFOQUINOVOSYL TRANSFERASE SQD2"/>
    <property type="match status" value="1"/>
</dbReference>
<sequence>MNNQLVEDEQHSITKPLRIGIVCPYSFETPGGVQNHIRDFAEQLMARGHQVSVFAPGRRTNDMPLWVQTTNSSFAIPYNGSWAHLSYFLGAGHETRRWVRQGHFDIVHVHEPEAPSLSHKPVLMKDAPALVATFHASIEPYPRALRMFEHYLHNCLAPISEAIFVSPAAQRTADHYLPGQIPRYTIPNGIDRSLFTEAVADPRWAATEQAPTIGFLGRMGEERKGFRIFAAAAARVLKQYPHARFLCAGDGEVEARHMLSELDNKLGNDEAHSIAQHFEFLGRISEEDKAAFYSSLSCYVAPQTGGESFGIVLAEAMAAACPIVASNLDAFVDVTEQGQDALLFKNGNADDCARAILELLVDPTKQDELSSNGLERSRAFDWNTITDEILDVYAKALSAQKESCR</sequence>
<dbReference type="GO" id="GO:1901137">
    <property type="term" value="P:carbohydrate derivative biosynthetic process"/>
    <property type="evidence" value="ECO:0007669"/>
    <property type="project" value="UniProtKB-ARBA"/>
</dbReference>
<keyword evidence="2 4" id="KW-0808">Transferase</keyword>